<evidence type="ECO:0000256" key="17">
    <source>
        <dbReference type="PROSITE-ProRule" id="PRU10141"/>
    </source>
</evidence>
<keyword evidence="12" id="KW-0158">Chromosome</keyword>
<feature type="compositionally biased region" description="Basic residues" evidence="18">
    <location>
        <begin position="711"/>
        <end position="723"/>
    </location>
</feature>
<evidence type="ECO:0000313" key="21">
    <source>
        <dbReference type="Proteomes" id="UP000256690"/>
    </source>
</evidence>
<keyword evidence="10" id="KW-0418">Kinase</keyword>
<feature type="region of interest" description="Disordered" evidence="18">
    <location>
        <begin position="700"/>
        <end position="725"/>
    </location>
</feature>
<evidence type="ECO:0000256" key="8">
    <source>
        <dbReference type="ARBA" id="ARBA00022679"/>
    </source>
</evidence>
<keyword evidence="21" id="KW-1185">Reference proteome</keyword>
<keyword evidence="8" id="KW-0808">Transferase</keyword>
<feature type="binding site" evidence="17">
    <location>
        <position position="134"/>
    </location>
    <ligand>
        <name>ATP</name>
        <dbReference type="ChEBI" id="CHEBI:30616"/>
    </ligand>
</feature>
<dbReference type="PROSITE" id="PS00109">
    <property type="entry name" value="PROTEIN_KINASE_TYR"/>
    <property type="match status" value="1"/>
</dbReference>
<name>A0A3D8R050_9EURO</name>
<evidence type="ECO:0000259" key="19">
    <source>
        <dbReference type="PROSITE" id="PS50011"/>
    </source>
</evidence>
<dbReference type="GO" id="GO:0005634">
    <property type="term" value="C:nucleus"/>
    <property type="evidence" value="ECO:0007669"/>
    <property type="project" value="TreeGrafter"/>
</dbReference>
<keyword evidence="12" id="KW-0779">Telomere</keyword>
<comment type="catalytic activity">
    <reaction evidence="16">
        <text>L-seryl-[protein] + ATP = O-phospho-L-seryl-[protein] + ADP + H(+)</text>
        <dbReference type="Rhea" id="RHEA:17989"/>
        <dbReference type="Rhea" id="RHEA-COMP:9863"/>
        <dbReference type="Rhea" id="RHEA-COMP:11604"/>
        <dbReference type="ChEBI" id="CHEBI:15378"/>
        <dbReference type="ChEBI" id="CHEBI:29999"/>
        <dbReference type="ChEBI" id="CHEBI:30616"/>
        <dbReference type="ChEBI" id="CHEBI:83421"/>
        <dbReference type="ChEBI" id="CHEBI:456216"/>
        <dbReference type="EC" id="2.7.11.1"/>
    </reaction>
</comment>
<evidence type="ECO:0000256" key="7">
    <source>
        <dbReference type="ARBA" id="ARBA00022527"/>
    </source>
</evidence>
<dbReference type="Pfam" id="PF00069">
    <property type="entry name" value="Pkinase"/>
    <property type="match status" value="1"/>
</dbReference>
<feature type="region of interest" description="Disordered" evidence="18">
    <location>
        <begin position="1"/>
        <end position="60"/>
    </location>
</feature>
<protein>
    <recommendedName>
        <fullName evidence="6">EKC/KEOPS complex subunit BUD32</fullName>
        <ecNumber evidence="4">2.7.11.1</ecNumber>
    </recommendedName>
    <alternativeName>
        <fullName evidence="13 14">Atypical Serine/threonine protein kinase BUD32</fullName>
    </alternativeName>
    <alternativeName>
        <fullName evidence="5">EKC/KEOPS complex subunit bud32</fullName>
    </alternativeName>
</protein>
<dbReference type="STRING" id="1810919.A0A3D8R050"/>
<evidence type="ECO:0000256" key="14">
    <source>
        <dbReference type="ARBA" id="ARBA00033194"/>
    </source>
</evidence>
<evidence type="ECO:0000256" key="5">
    <source>
        <dbReference type="ARBA" id="ARBA00013948"/>
    </source>
</evidence>
<dbReference type="GO" id="GO:0043484">
    <property type="term" value="P:regulation of RNA splicing"/>
    <property type="evidence" value="ECO:0007669"/>
    <property type="project" value="TreeGrafter"/>
</dbReference>
<keyword evidence="9 17" id="KW-0547">Nucleotide-binding</keyword>
<comment type="subunit">
    <text evidence="3">Component of the EKC/KEOPS complex composed of at least BUD32, CGI121, GON7, KAE1 and PCC1; the whole complex dimerizes.</text>
</comment>
<dbReference type="PANTHER" id="PTHR45646:SF11">
    <property type="entry name" value="SERINE_THREONINE-PROTEIN KINASE DOA"/>
    <property type="match status" value="1"/>
</dbReference>
<feature type="domain" description="Protein kinase" evidence="19">
    <location>
        <begin position="103"/>
        <end position="490"/>
    </location>
</feature>
<dbReference type="PROSITE" id="PS00107">
    <property type="entry name" value="PROTEIN_KINASE_ATP"/>
    <property type="match status" value="1"/>
</dbReference>
<evidence type="ECO:0000256" key="10">
    <source>
        <dbReference type="ARBA" id="ARBA00022777"/>
    </source>
</evidence>
<comment type="catalytic activity">
    <reaction evidence="15">
        <text>L-threonyl-[protein] + ATP = O-phospho-L-threonyl-[protein] + ADP + H(+)</text>
        <dbReference type="Rhea" id="RHEA:46608"/>
        <dbReference type="Rhea" id="RHEA-COMP:11060"/>
        <dbReference type="Rhea" id="RHEA-COMP:11605"/>
        <dbReference type="ChEBI" id="CHEBI:15378"/>
        <dbReference type="ChEBI" id="CHEBI:30013"/>
        <dbReference type="ChEBI" id="CHEBI:30616"/>
        <dbReference type="ChEBI" id="CHEBI:61977"/>
        <dbReference type="ChEBI" id="CHEBI:456216"/>
        <dbReference type="EC" id="2.7.11.1"/>
    </reaction>
</comment>
<dbReference type="RefSeq" id="XP_026600375.1">
    <property type="nucleotide sequence ID" value="XM_026751289.1"/>
</dbReference>
<feature type="region of interest" description="Disordered" evidence="18">
    <location>
        <begin position="588"/>
        <end position="613"/>
    </location>
</feature>
<comment type="function">
    <text evidence="1">Component of the EKC/KEOPS complex that is required for the formation of a threonylcarbamoyl group on adenosine at position 37 (t(6)A37) in tRNAs that read codons beginning with adenine. The complex is probably involved in the transfer of the threonylcarbamoyl moiety of threonylcarbamoyl-AMP (TC-AMP) to the N6 group of A37. BUD32 has ATPase activity in the context of the EKC/KEOPS complex and likely plays a supporting role to the catalytic subunit KAE1. The EKC/KEOPS complex also promotes both telomere uncapping and telomere elongation. The complex is required for efficient recruitment of transcriptional coactivators.</text>
</comment>
<evidence type="ECO:0000256" key="3">
    <source>
        <dbReference type="ARBA" id="ARBA00011534"/>
    </source>
</evidence>
<dbReference type="GO" id="GO:0004674">
    <property type="term" value="F:protein serine/threonine kinase activity"/>
    <property type="evidence" value="ECO:0007669"/>
    <property type="project" value="UniProtKB-KW"/>
</dbReference>
<evidence type="ECO:0000256" key="18">
    <source>
        <dbReference type="SAM" id="MobiDB-lite"/>
    </source>
</evidence>
<evidence type="ECO:0000256" key="4">
    <source>
        <dbReference type="ARBA" id="ARBA00012513"/>
    </source>
</evidence>
<dbReference type="SUPFAM" id="SSF56112">
    <property type="entry name" value="Protein kinase-like (PK-like)"/>
    <property type="match status" value="1"/>
</dbReference>
<dbReference type="Proteomes" id="UP000256690">
    <property type="component" value="Unassembled WGS sequence"/>
</dbReference>
<evidence type="ECO:0000256" key="12">
    <source>
        <dbReference type="ARBA" id="ARBA00022895"/>
    </source>
</evidence>
<accession>A0A3D8R050</accession>
<dbReference type="InterPro" id="IPR017441">
    <property type="entry name" value="Protein_kinase_ATP_BS"/>
</dbReference>
<sequence>MVPWIGELPPEQASTAAGPSHEPSRHPPQHSPQSTDGNPNTASFLSTRSTRSSTGEPLHLGPCQNGLALNAILGRYTEWPWEYLPGGHHPVHLGDLLGPNQDFKVIHKLGAGGYGNVWLCRLLGMEEPMYVAIKILKAEVSGEYCRELDSALMLMEKMKQDPELEDWCLVPFDVFTLTGPNGTHQCFAYEVAASGIDDIARGVDDVDGFLRGLARQTAEAMDVLHRNGIVHGDFRPSNILFRLTGLNGMPEDEVMDLLGEPNGAEVIVYEDADPNAHPPRYILNPVDFDSNILAKLGTTRIYIADFGESFVAGEPPAHGSGIPYRYAAPEVALDDWASKETDIFALAATMYEIRFGRKLFTMPADSLDAYVHYLVRYCGRLPEIWWRKWKGVWREVTHQADEETLEGEETVRRWHIRKAVCAKVGHRITTLHDWDDLASMHSDGPFVRPEWHGAIPSKEKVLFADLLYRMTALHPRERYTIQQVLGHPWFRYRVDQAYVPRRAERLQVDENKPRLGSVRGHVPAKHAIQPQNIDESEAQQDVVDGNVPDKADLSPAQPNEVKTLPSDDDDAMIIAEPQPIVETPIAELSQSREHTGSQTVTLEVPTPRPRPRAGSPYPAAIIARLSTEGNASFFASSVHSLVVEANESYHTTESERELDDLDSVRGVKSIPSPRWPLLDERRGFYMAYGELADGELPLMSGGLGLDPAEKGRRRRKKHGRRSRVGSVFRSVGRALRSVFT</sequence>
<evidence type="ECO:0000256" key="11">
    <source>
        <dbReference type="ARBA" id="ARBA00022840"/>
    </source>
</evidence>
<evidence type="ECO:0000256" key="16">
    <source>
        <dbReference type="ARBA" id="ARBA00048679"/>
    </source>
</evidence>
<dbReference type="Gene3D" id="1.10.510.10">
    <property type="entry name" value="Transferase(Phosphotransferase) domain 1"/>
    <property type="match status" value="1"/>
</dbReference>
<feature type="region of interest" description="Disordered" evidence="18">
    <location>
        <begin position="545"/>
        <end position="566"/>
    </location>
</feature>
<feature type="compositionally biased region" description="Polar residues" evidence="18">
    <location>
        <begin position="35"/>
        <end position="45"/>
    </location>
</feature>
<evidence type="ECO:0000313" key="20">
    <source>
        <dbReference type="EMBL" id="RDW67407.1"/>
    </source>
</evidence>
<dbReference type="Gene3D" id="3.30.200.20">
    <property type="entry name" value="Phosphorylase Kinase, domain 1"/>
    <property type="match status" value="1"/>
</dbReference>
<dbReference type="OrthoDB" id="5979581at2759"/>
<evidence type="ECO:0000256" key="9">
    <source>
        <dbReference type="ARBA" id="ARBA00022741"/>
    </source>
</evidence>
<evidence type="ECO:0000256" key="2">
    <source>
        <dbReference type="ARBA" id="ARBA00004574"/>
    </source>
</evidence>
<dbReference type="AlphaFoldDB" id="A0A3D8R050"/>
<dbReference type="PROSITE" id="PS50011">
    <property type="entry name" value="PROTEIN_KINASE_DOM"/>
    <property type="match status" value="1"/>
</dbReference>
<dbReference type="InterPro" id="IPR008266">
    <property type="entry name" value="Tyr_kinase_AS"/>
</dbReference>
<evidence type="ECO:0000256" key="1">
    <source>
        <dbReference type="ARBA" id="ARBA00003747"/>
    </source>
</evidence>
<dbReference type="SMART" id="SM00220">
    <property type="entry name" value="S_TKc"/>
    <property type="match status" value="1"/>
</dbReference>
<comment type="caution">
    <text evidence="20">The sequence shown here is derived from an EMBL/GenBank/DDBJ whole genome shotgun (WGS) entry which is preliminary data.</text>
</comment>
<evidence type="ECO:0000256" key="13">
    <source>
        <dbReference type="ARBA" id="ARBA00030980"/>
    </source>
</evidence>
<dbReference type="EMBL" id="PVWQ01000012">
    <property type="protein sequence ID" value="RDW67407.1"/>
    <property type="molecule type" value="Genomic_DNA"/>
</dbReference>
<dbReference type="GO" id="GO:0005524">
    <property type="term" value="F:ATP binding"/>
    <property type="evidence" value="ECO:0007669"/>
    <property type="project" value="UniProtKB-UniRule"/>
</dbReference>
<reference evidence="20 21" key="1">
    <citation type="journal article" date="2018" name="IMA Fungus">
        <title>IMA Genome-F 9: Draft genome sequence of Annulohypoxylon stygium, Aspergillus mulundensis, Berkeleyomyces basicola (syn. Thielaviopsis basicola), Ceratocystis smalleyi, two Cercospora beticola strains, Coleophoma cylindrospora, Fusarium fracticaudum, Phialophora cf. hyalina, and Morchella septimelata.</title>
        <authorList>
            <person name="Wingfield B.D."/>
            <person name="Bills G.F."/>
            <person name="Dong Y."/>
            <person name="Huang W."/>
            <person name="Nel W.J."/>
            <person name="Swalarsk-Parry B.S."/>
            <person name="Vaghefi N."/>
            <person name="Wilken P.M."/>
            <person name="An Z."/>
            <person name="de Beer Z.W."/>
            <person name="De Vos L."/>
            <person name="Chen L."/>
            <person name="Duong T.A."/>
            <person name="Gao Y."/>
            <person name="Hammerbacher A."/>
            <person name="Kikkert J.R."/>
            <person name="Li Y."/>
            <person name="Li H."/>
            <person name="Li K."/>
            <person name="Li Q."/>
            <person name="Liu X."/>
            <person name="Ma X."/>
            <person name="Naidoo K."/>
            <person name="Pethybridge S.J."/>
            <person name="Sun J."/>
            <person name="Steenkamp E.T."/>
            <person name="van der Nest M.A."/>
            <person name="van Wyk S."/>
            <person name="Wingfield M.J."/>
            <person name="Xiong C."/>
            <person name="Yue Q."/>
            <person name="Zhang X."/>
        </authorList>
    </citation>
    <scope>NUCLEOTIDE SEQUENCE [LARGE SCALE GENOMIC DNA]</scope>
    <source>
        <strain evidence="20 21">DSM 5745</strain>
    </source>
</reference>
<evidence type="ECO:0000256" key="6">
    <source>
        <dbReference type="ARBA" id="ARBA00019973"/>
    </source>
</evidence>
<dbReference type="PANTHER" id="PTHR45646">
    <property type="entry name" value="SERINE/THREONINE-PROTEIN KINASE DOA-RELATED"/>
    <property type="match status" value="1"/>
</dbReference>
<evidence type="ECO:0000256" key="15">
    <source>
        <dbReference type="ARBA" id="ARBA00047899"/>
    </source>
</evidence>
<gene>
    <name evidence="20" type="ORF">DSM5745_09273</name>
</gene>
<comment type="subcellular location">
    <subcellularLocation>
        <location evidence="2">Chromosome</location>
        <location evidence="2">Telomere</location>
    </subcellularLocation>
</comment>
<proteinExistence type="predicted"/>
<dbReference type="InterPro" id="IPR011009">
    <property type="entry name" value="Kinase-like_dom_sf"/>
</dbReference>
<keyword evidence="11 17" id="KW-0067">ATP-binding</keyword>
<dbReference type="InterPro" id="IPR000719">
    <property type="entry name" value="Prot_kinase_dom"/>
</dbReference>
<dbReference type="InterPro" id="IPR051175">
    <property type="entry name" value="CLK_kinases"/>
</dbReference>
<dbReference type="EC" id="2.7.11.1" evidence="4"/>
<dbReference type="GeneID" id="38119643"/>
<keyword evidence="7" id="KW-0723">Serine/threonine-protein kinase</keyword>
<dbReference type="GO" id="GO:0000781">
    <property type="term" value="C:chromosome, telomeric region"/>
    <property type="evidence" value="ECO:0007669"/>
    <property type="project" value="UniProtKB-SubCell"/>
</dbReference>
<organism evidence="20 21">
    <name type="scientific">Aspergillus mulundensis</name>
    <dbReference type="NCBI Taxonomy" id="1810919"/>
    <lineage>
        <taxon>Eukaryota</taxon>
        <taxon>Fungi</taxon>
        <taxon>Dikarya</taxon>
        <taxon>Ascomycota</taxon>
        <taxon>Pezizomycotina</taxon>
        <taxon>Eurotiomycetes</taxon>
        <taxon>Eurotiomycetidae</taxon>
        <taxon>Eurotiales</taxon>
        <taxon>Aspergillaceae</taxon>
        <taxon>Aspergillus</taxon>
        <taxon>Aspergillus subgen. Nidulantes</taxon>
    </lineage>
</organism>